<protein>
    <submittedName>
        <fullName evidence="1">Uncharacterized protein</fullName>
    </submittedName>
</protein>
<evidence type="ECO:0000313" key="1">
    <source>
        <dbReference type="EMBL" id="MPW21565.1"/>
    </source>
</evidence>
<comment type="caution">
    <text evidence="1">The sequence shown here is derived from an EMBL/GenBank/DDBJ whole genome shotgun (WGS) entry which is preliminary data.</text>
</comment>
<name>A0A7X1NGL5_9BURK</name>
<organism evidence="1 2">
    <name type="scientific">Paraburkholderia franconis</name>
    <dbReference type="NCBI Taxonomy" id="2654983"/>
    <lineage>
        <taxon>Bacteria</taxon>
        <taxon>Pseudomonadati</taxon>
        <taxon>Pseudomonadota</taxon>
        <taxon>Betaproteobacteria</taxon>
        <taxon>Burkholderiales</taxon>
        <taxon>Burkholderiaceae</taxon>
        <taxon>Paraburkholderia</taxon>
    </lineage>
</organism>
<reference evidence="1 2" key="1">
    <citation type="submission" date="2019-10" db="EMBL/GenBank/DDBJ databases">
        <title>Paraburkholderia sp. isolated from nodules of Mimosa pudica from Brazilian Atlantic Forest soils.</title>
        <authorList>
            <person name="Paulitsch F."/>
            <person name="Hungria M."/>
            <person name="Dall'Agnol R."/>
        </authorList>
    </citation>
    <scope>NUCLEOTIDE SEQUENCE [LARGE SCALE GENOMIC DNA]</scope>
    <source>
        <strain evidence="1 2">CNPSo 3157</strain>
    </source>
</reference>
<dbReference type="Proteomes" id="UP000484381">
    <property type="component" value="Unassembled WGS sequence"/>
</dbReference>
<dbReference type="EMBL" id="WHNP01000046">
    <property type="protein sequence ID" value="MPW21565.1"/>
    <property type="molecule type" value="Genomic_DNA"/>
</dbReference>
<dbReference type="AlphaFoldDB" id="A0A7X1NGL5"/>
<accession>A0A7X1NGL5</accession>
<gene>
    <name evidence="1" type="ORF">GCT13_33020</name>
</gene>
<evidence type="ECO:0000313" key="2">
    <source>
        <dbReference type="Proteomes" id="UP000484381"/>
    </source>
</evidence>
<keyword evidence="2" id="KW-1185">Reference proteome</keyword>
<dbReference type="RefSeq" id="WP_152765455.1">
    <property type="nucleotide sequence ID" value="NZ_WHNP01000046.1"/>
</dbReference>
<proteinExistence type="predicted"/>
<sequence length="80" mass="8763">MRRIDDGRIQRSTIAGFAVMQQQSADSADDEFRDLVHVRALILAEIDLYGLGIATAESGGFFETRLICEGILSQKSSMVA</sequence>